<evidence type="ECO:0000313" key="2">
    <source>
        <dbReference type="Proteomes" id="UP000479300"/>
    </source>
</evidence>
<keyword evidence="1" id="KW-0223">Dioxygenase</keyword>
<dbReference type="KEGG" id="plum:A4R40_00695"/>
<name>A0A6L9JTV3_PHOLM</name>
<dbReference type="RefSeq" id="WP_011144545.1">
    <property type="nucleotide sequence ID" value="NZ_CAWMTZ010000249.1"/>
</dbReference>
<keyword evidence="1" id="KW-0560">Oxidoreductase</keyword>
<evidence type="ECO:0000313" key="1">
    <source>
        <dbReference type="EMBL" id="NDL39922.1"/>
    </source>
</evidence>
<dbReference type="Proteomes" id="UP000479300">
    <property type="component" value="Unassembled WGS sequence"/>
</dbReference>
<dbReference type="AlphaFoldDB" id="A0A6L9JTV3"/>
<comment type="caution">
    <text evidence="1">The sequence shown here is derived from an EMBL/GenBank/DDBJ whole genome shotgun (WGS) entry which is preliminary data.</text>
</comment>
<proteinExistence type="predicted"/>
<dbReference type="GeneID" id="48846442"/>
<gene>
    <name evidence="1" type="ORF">GPY51_14385</name>
</gene>
<dbReference type="OMA" id="WADICLH"/>
<organism evidence="1 2">
    <name type="scientific">Photorhabdus laumondii subsp. laumondii</name>
    <name type="common">Photorhabdus luminescens subsp. laumondii</name>
    <dbReference type="NCBI Taxonomy" id="141679"/>
    <lineage>
        <taxon>Bacteria</taxon>
        <taxon>Pseudomonadati</taxon>
        <taxon>Pseudomonadota</taxon>
        <taxon>Gammaproteobacteria</taxon>
        <taxon>Enterobacterales</taxon>
        <taxon>Morganellaceae</taxon>
        <taxon>Photorhabdus</taxon>
    </lineage>
</organism>
<accession>A0A6L9JTV3</accession>
<dbReference type="EMBL" id="WSFA01000032">
    <property type="protein sequence ID" value="NDL39922.1"/>
    <property type="molecule type" value="Genomic_DNA"/>
</dbReference>
<protein>
    <submittedName>
        <fullName evidence="1">Hydroxyquinol 1,2-dioxygenase</fullName>
    </submittedName>
</protein>
<reference evidence="1 2" key="1">
    <citation type="submission" date="2019-12" db="EMBL/GenBank/DDBJ databases">
        <title>Engineering Photorhabdus to improve their lethality against agricultural pests.</title>
        <authorList>
            <person name="Machado R.A.R."/>
        </authorList>
    </citation>
    <scope>NUCLEOTIDE SEQUENCE [LARGE SCALE GENOMIC DNA]</scope>
    <source>
        <strain evidence="1 2">EN01</strain>
    </source>
</reference>
<sequence length="166" mass="18566">MLVQYKTAFASIDNYHKGGIQALVEDPKRYVFSNMYEIAATSAPYDRIVAAINLDYTIEIARAEGTSPWFACAHDEFVVAMDYDVEVHFVKLTDESVIDEDKDGAVKLNGTPDGQKMGCIYLKRGHQALLPEKVAYRFHADKPATLMIQSILGDVSVQKWADICLN</sequence>
<dbReference type="GO" id="GO:0051213">
    <property type="term" value="F:dioxygenase activity"/>
    <property type="evidence" value="ECO:0007669"/>
    <property type="project" value="UniProtKB-KW"/>
</dbReference>